<keyword evidence="6" id="KW-1185">Reference proteome</keyword>
<gene>
    <name evidence="5" type="ORF">E8E13_002686</name>
</gene>
<dbReference type="InterPro" id="IPR050491">
    <property type="entry name" value="AmpC-like"/>
</dbReference>
<feature type="domain" description="Beta-lactamase-related" evidence="3">
    <location>
        <begin position="19"/>
        <end position="334"/>
    </location>
</feature>
<keyword evidence="1" id="KW-0645">Protease</keyword>
<accession>A0A9P4W931</accession>
<evidence type="ECO:0000313" key="6">
    <source>
        <dbReference type="Proteomes" id="UP000801428"/>
    </source>
</evidence>
<comment type="caution">
    <text evidence="5">The sequence shown here is derived from an EMBL/GenBank/DDBJ whole genome shotgun (WGS) entry which is preliminary data.</text>
</comment>
<dbReference type="SUPFAM" id="SSF50886">
    <property type="entry name" value="D-aminopeptidase, middle and C-terminal domains"/>
    <property type="match status" value="1"/>
</dbReference>
<dbReference type="InterPro" id="IPR012856">
    <property type="entry name" value="DAP_B_dom"/>
</dbReference>
<dbReference type="PANTHER" id="PTHR46825:SF9">
    <property type="entry name" value="BETA-LACTAMASE-RELATED DOMAIN-CONTAINING PROTEIN"/>
    <property type="match status" value="1"/>
</dbReference>
<name>A0A9P4W931_CURKU</name>
<keyword evidence="1" id="KW-0031">Aminopeptidase</keyword>
<evidence type="ECO:0008006" key="7">
    <source>
        <dbReference type="Google" id="ProtNLM"/>
    </source>
</evidence>
<dbReference type="OrthoDB" id="5946976at2759"/>
<comment type="similarity">
    <text evidence="2">Belongs to the peptidase S12 family.</text>
</comment>
<dbReference type="InterPro" id="IPR001466">
    <property type="entry name" value="Beta-lactam-related"/>
</dbReference>
<dbReference type="InterPro" id="IPR012338">
    <property type="entry name" value="Beta-lactam/transpept-like"/>
</dbReference>
<dbReference type="Proteomes" id="UP000801428">
    <property type="component" value="Unassembled WGS sequence"/>
</dbReference>
<evidence type="ECO:0000259" key="4">
    <source>
        <dbReference type="Pfam" id="PF07930"/>
    </source>
</evidence>
<proteinExistence type="inferred from homology"/>
<dbReference type="InterPro" id="IPR027279">
    <property type="entry name" value="D_amino_pept/lipop_sf"/>
</dbReference>
<dbReference type="Pfam" id="PF00144">
    <property type="entry name" value="Beta-lactamase"/>
    <property type="match status" value="1"/>
</dbReference>
<organism evidence="5 6">
    <name type="scientific">Curvularia kusanoi</name>
    <name type="common">Cochliobolus kusanoi</name>
    <dbReference type="NCBI Taxonomy" id="90978"/>
    <lineage>
        <taxon>Eukaryota</taxon>
        <taxon>Fungi</taxon>
        <taxon>Dikarya</taxon>
        <taxon>Ascomycota</taxon>
        <taxon>Pezizomycotina</taxon>
        <taxon>Dothideomycetes</taxon>
        <taxon>Pleosporomycetidae</taxon>
        <taxon>Pleosporales</taxon>
        <taxon>Pleosporineae</taxon>
        <taxon>Pleosporaceae</taxon>
        <taxon>Curvularia</taxon>
    </lineage>
</organism>
<dbReference type="Gene3D" id="2.40.128.50">
    <property type="match status" value="2"/>
</dbReference>
<evidence type="ECO:0000313" key="5">
    <source>
        <dbReference type="EMBL" id="KAF2998836.1"/>
    </source>
</evidence>
<dbReference type="AlphaFoldDB" id="A0A9P4W931"/>
<dbReference type="GO" id="GO:0004177">
    <property type="term" value="F:aminopeptidase activity"/>
    <property type="evidence" value="ECO:0007669"/>
    <property type="project" value="UniProtKB-KW"/>
</dbReference>
<dbReference type="EMBL" id="SWKU01000018">
    <property type="protein sequence ID" value="KAF2998836.1"/>
    <property type="molecule type" value="Genomic_DNA"/>
</dbReference>
<dbReference type="SUPFAM" id="SSF56601">
    <property type="entry name" value="beta-lactamase/transpeptidase-like"/>
    <property type="match status" value="1"/>
</dbReference>
<dbReference type="NCBIfam" id="NF009622">
    <property type="entry name" value="PRK13128.1"/>
    <property type="match status" value="1"/>
</dbReference>
<dbReference type="Pfam" id="PF07930">
    <property type="entry name" value="DAP_B"/>
    <property type="match status" value="1"/>
</dbReference>
<feature type="domain" description="D-aminopeptidase" evidence="4">
    <location>
        <begin position="359"/>
        <end position="545"/>
    </location>
</feature>
<dbReference type="Gene3D" id="3.40.710.10">
    <property type="entry name" value="DD-peptidase/beta-lactamase superfamily"/>
    <property type="match status" value="1"/>
</dbReference>
<evidence type="ECO:0000256" key="2">
    <source>
        <dbReference type="ARBA" id="ARBA00038215"/>
    </source>
</evidence>
<keyword evidence="1" id="KW-0378">Hydrolase</keyword>
<dbReference type="PANTHER" id="PTHR46825">
    <property type="entry name" value="D-ALANYL-D-ALANINE-CARBOXYPEPTIDASE/ENDOPEPTIDASE AMPH"/>
    <property type="match status" value="1"/>
</dbReference>
<protein>
    <recommendedName>
        <fullName evidence="7">Beta-lactamase/transpeptidase-like protein</fullName>
    </recommendedName>
</protein>
<evidence type="ECO:0000259" key="3">
    <source>
        <dbReference type="Pfam" id="PF00144"/>
    </source>
</evidence>
<reference evidence="5" key="1">
    <citation type="submission" date="2019-04" db="EMBL/GenBank/DDBJ databases">
        <title>Sequencing of skin fungus with MAO and IRED activity.</title>
        <authorList>
            <person name="Marsaioli A.J."/>
            <person name="Bonatto J.M.C."/>
            <person name="Reis Junior O."/>
        </authorList>
    </citation>
    <scope>NUCLEOTIDE SEQUENCE</scope>
    <source>
        <strain evidence="5">30M1</strain>
    </source>
</reference>
<evidence type="ECO:0000256" key="1">
    <source>
        <dbReference type="ARBA" id="ARBA00022438"/>
    </source>
</evidence>
<sequence>MAAKSTNIDDILAAVPHLSRGPGGVIAVVKDGALLGQRAWGYADLDARIPMTTKTQFPICSISKQMVCLVLQSLLQDPTPEMAERNVDVAQQFEDELQKLLPNLKCGGKDGVTVPDLYNMQSGIRDYWALSTLWGARPDGKFSLLHDAPQSLDRIKSYHFAPGTEYSYSNVNFHVLGRILENVSGLSLAQLLVQRLFIPAGMKTASLCANTNGLPLPIVGYEGNEKTGYFAATNRIEWGGDAGIACSLEDMIAYEIYLDRSLKEEGSLYAQTSKKQKYRDGTPASYGYGLAHFKVAGQSAIGHGGALRGFRHMRMQLPSERLSVVVMHNFETSPGAPAEYVVKKLSNYEEPGPKFTSVPTTWKGDFFDEDTHLYIGVEEGDRAKPGTISVSYGPGTGGEVARLTSETEAEADNMKLTLEKDTLTIDRVNDNRKLRASRLEAVDKGSIGQLSSEDVVGVYRNEDCDSVFTVSAIGGALYGAFDGFLGKGPIWTMRQIGKNKIWALGNPRGLDATPPGDWTVVFKDEKDGKYSKVVVGCWLARKVEYVRQE</sequence>